<proteinExistence type="predicted"/>
<protein>
    <recommendedName>
        <fullName evidence="3">Myb-like domain-containing protein</fullName>
    </recommendedName>
</protein>
<dbReference type="Proteomes" id="UP000190312">
    <property type="component" value="Unassembled WGS sequence"/>
</dbReference>
<dbReference type="AlphaFoldDB" id="A0A1S9DW37"/>
<dbReference type="EMBL" id="MKZY01000002">
    <property type="protein sequence ID" value="OOO13096.1"/>
    <property type="molecule type" value="Genomic_DNA"/>
</dbReference>
<sequence>MNDRSGEVAGSNRYLSRFKTMVHVHVDPDKRKPRLAFDRDLVSPNLAPNHSFLDQFGGAFPTNLCAPQTESILCSKEATEREESQMHRWLEPNGCHAMGTDDIANKTVMAHEAMGNDLGCWPEALTSTDFEKSKVQIYGCRVQSSLQFQGPLIQSVREISLPRAHDQHAQYVADSGSQERTVGEKVETDDSTFGIAHPIPRLPMLCMTGSSFSSFSGPDPESVVTSPFSTPDNSCEPLFIGQKAQNQEWAIREVESSEIFRTSAEKTPVPNINYFAPASGPSTPPPWSTAGVRPAWNVQQQSASHGDALWVDVPCGSSMHGRGDHVEDFDHAPTVNDDLQSSPLHDCQYYAQPAAAHYQSRLGHVILPLAKERSSENSEYSPAQPYHGSPCMHYLMHPALTTNRACFLRGQRNSRQIACHSDGRDAFLVECKRRGLSYKDIKRLGGFKEAESTLRGRYRTLTKSKEQRVRKPQWEENDISLLCQAVKACMEDDKQSCSDNGSSCRPPTTNQPPKVSWKRVAQYIWTHGGSYHFGNATCKKKWCDIHGVKLWN</sequence>
<accession>A0A1S9DW37</accession>
<name>A0A1S9DW37_ASPOZ</name>
<organism evidence="1 2">
    <name type="scientific">Aspergillus oryzae</name>
    <name type="common">Yellow koji mold</name>
    <dbReference type="NCBI Taxonomy" id="5062"/>
    <lineage>
        <taxon>Eukaryota</taxon>
        <taxon>Fungi</taxon>
        <taxon>Dikarya</taxon>
        <taxon>Ascomycota</taxon>
        <taxon>Pezizomycotina</taxon>
        <taxon>Eurotiomycetes</taxon>
        <taxon>Eurotiomycetidae</taxon>
        <taxon>Eurotiales</taxon>
        <taxon>Aspergillaceae</taxon>
        <taxon>Aspergillus</taxon>
        <taxon>Aspergillus subgen. Circumdati</taxon>
    </lineage>
</organism>
<dbReference type="OrthoDB" id="3439209at2759"/>
<reference evidence="1 2" key="1">
    <citation type="submission" date="2016-10" db="EMBL/GenBank/DDBJ databases">
        <title>Genome sequencing of Aspergillus oryzae BCC7051.</title>
        <authorList>
            <person name="Thammarongtham C."/>
            <person name="Vorapreeda T."/>
            <person name="Nookaew I."/>
            <person name="Srisuk T."/>
            <person name="Land M."/>
            <person name="Jeennor S."/>
            <person name="Laoteng K."/>
        </authorList>
    </citation>
    <scope>NUCLEOTIDE SEQUENCE [LARGE SCALE GENOMIC DNA]</scope>
    <source>
        <strain evidence="1 2">BCC7051</strain>
    </source>
</reference>
<evidence type="ECO:0000313" key="1">
    <source>
        <dbReference type="EMBL" id="OOO13096.1"/>
    </source>
</evidence>
<evidence type="ECO:0008006" key="3">
    <source>
        <dbReference type="Google" id="ProtNLM"/>
    </source>
</evidence>
<gene>
    <name evidence="1" type="ORF">OAory_01008450</name>
</gene>
<evidence type="ECO:0000313" key="2">
    <source>
        <dbReference type="Proteomes" id="UP000190312"/>
    </source>
</evidence>
<comment type="caution">
    <text evidence="1">The sequence shown here is derived from an EMBL/GenBank/DDBJ whole genome shotgun (WGS) entry which is preliminary data.</text>
</comment>